<evidence type="ECO:0000313" key="4">
    <source>
        <dbReference type="Proteomes" id="UP000050741"/>
    </source>
</evidence>
<dbReference type="AlphaFoldDB" id="A0A183CB20"/>
<protein>
    <submittedName>
        <fullName evidence="5">Laminin N-terminal domain-containing protein</fullName>
    </submittedName>
</protein>
<reference evidence="4" key="1">
    <citation type="submission" date="2014-05" db="EMBL/GenBank/DDBJ databases">
        <title>The genome and life-stage specific transcriptomes of Globodera pallida elucidate key aspects of plant parasitism by a cyst nematode.</title>
        <authorList>
            <person name="Cotton J.A."/>
            <person name="Lilley C.J."/>
            <person name="Jones L.M."/>
            <person name="Kikuchi T."/>
            <person name="Reid A.J."/>
            <person name="Thorpe P."/>
            <person name="Tsai I.J."/>
            <person name="Beasley H."/>
            <person name="Blok V."/>
            <person name="Cock P.J.A."/>
            <person name="Van den Akker S.E."/>
            <person name="Holroyd N."/>
            <person name="Hunt M."/>
            <person name="Mantelin S."/>
            <person name="Naghra H."/>
            <person name="Pain A."/>
            <person name="Palomares-Rius J.E."/>
            <person name="Zarowiecki M."/>
            <person name="Berriman M."/>
            <person name="Jones J.T."/>
            <person name="Urwin P.E."/>
        </authorList>
    </citation>
    <scope>NUCLEOTIDE SEQUENCE [LARGE SCALE GENOMIC DNA]</scope>
    <source>
        <strain evidence="4">Lindley</strain>
    </source>
</reference>
<dbReference type="GO" id="GO:0016477">
    <property type="term" value="P:cell migration"/>
    <property type="evidence" value="ECO:0007669"/>
    <property type="project" value="TreeGrafter"/>
</dbReference>
<dbReference type="InterPro" id="IPR002049">
    <property type="entry name" value="LE_dom"/>
</dbReference>
<keyword evidence="2" id="KW-0424">Laminin EGF-like domain</keyword>
<sequence length="263" mass="29340">MCPSDWTWILKIPIGPPKSGSDVICINKYSGAEPSFGGEFIYTVSSPHIPSGEDDAYALLKITNLRINFTKLHTLGNDGELLKEANRRPEIEKKYWYAHDELVVGGSCSCYGHAQRCAPHKANIPGMVDGRCECTHNTKGPNCEQCQANYCTGLAQNISSAIQRIPINAPGFQVGVELPARLIEARKFVKALVRKTDRINNMPRDVALANNNNDVNVLLHRAREIVAECVCTEEALVEDFEKLLEFLLDFYHLITYQYLATVV</sequence>
<dbReference type="GO" id="GO:0007411">
    <property type="term" value="P:axon guidance"/>
    <property type="evidence" value="ECO:0007669"/>
    <property type="project" value="TreeGrafter"/>
</dbReference>
<dbReference type="CDD" id="cd00055">
    <property type="entry name" value="EGF_Lam"/>
    <property type="match status" value="1"/>
</dbReference>
<proteinExistence type="predicted"/>
<dbReference type="InterPro" id="IPR008211">
    <property type="entry name" value="Laminin_N"/>
</dbReference>
<evidence type="ECO:0000256" key="1">
    <source>
        <dbReference type="ARBA" id="ARBA00023157"/>
    </source>
</evidence>
<keyword evidence="1" id="KW-1015">Disulfide bond</keyword>
<dbReference type="Pfam" id="PF00055">
    <property type="entry name" value="Laminin_N"/>
    <property type="match status" value="1"/>
</dbReference>
<dbReference type="Pfam" id="PF00053">
    <property type="entry name" value="EGF_laminin"/>
    <property type="match status" value="1"/>
</dbReference>
<evidence type="ECO:0000256" key="2">
    <source>
        <dbReference type="ARBA" id="ARBA00023292"/>
    </source>
</evidence>
<dbReference type="WBParaSite" id="GPLIN_001007100">
    <property type="protein sequence ID" value="GPLIN_001007100"/>
    <property type="gene ID" value="GPLIN_001007100"/>
</dbReference>
<reference evidence="5" key="2">
    <citation type="submission" date="2016-06" db="UniProtKB">
        <authorList>
            <consortium name="WormBaseParasite"/>
        </authorList>
    </citation>
    <scope>IDENTIFICATION</scope>
</reference>
<evidence type="ECO:0000259" key="3">
    <source>
        <dbReference type="PROSITE" id="PS51117"/>
    </source>
</evidence>
<evidence type="ECO:0000313" key="5">
    <source>
        <dbReference type="WBParaSite" id="GPLIN_001007100"/>
    </source>
</evidence>
<dbReference type="GO" id="GO:0009887">
    <property type="term" value="P:animal organ morphogenesis"/>
    <property type="evidence" value="ECO:0007669"/>
    <property type="project" value="TreeGrafter"/>
</dbReference>
<accession>A0A183CB20</accession>
<dbReference type="SUPFAM" id="SSF57196">
    <property type="entry name" value="EGF/Laminin"/>
    <property type="match status" value="1"/>
</dbReference>
<name>A0A183CB20_GLOPA</name>
<dbReference type="PROSITE" id="PS51117">
    <property type="entry name" value="LAMININ_NTER"/>
    <property type="match status" value="1"/>
</dbReference>
<dbReference type="GO" id="GO:0034446">
    <property type="term" value="P:substrate adhesion-dependent cell spreading"/>
    <property type="evidence" value="ECO:0007669"/>
    <property type="project" value="TreeGrafter"/>
</dbReference>
<dbReference type="InterPro" id="IPR050440">
    <property type="entry name" value="Laminin/Netrin_ECM"/>
</dbReference>
<dbReference type="Proteomes" id="UP000050741">
    <property type="component" value="Unassembled WGS sequence"/>
</dbReference>
<dbReference type="GO" id="GO:0070831">
    <property type="term" value="P:basement membrane assembly"/>
    <property type="evidence" value="ECO:0007669"/>
    <property type="project" value="TreeGrafter"/>
</dbReference>
<dbReference type="Gene3D" id="2.170.300.10">
    <property type="entry name" value="Tie2 ligand-binding domain superfamily"/>
    <property type="match status" value="1"/>
</dbReference>
<dbReference type="PANTHER" id="PTHR10574">
    <property type="entry name" value="NETRIN/LAMININ-RELATED"/>
    <property type="match status" value="1"/>
</dbReference>
<dbReference type="Gene3D" id="2.60.120.260">
    <property type="entry name" value="Galactose-binding domain-like"/>
    <property type="match status" value="1"/>
</dbReference>
<organism evidence="4 5">
    <name type="scientific">Globodera pallida</name>
    <name type="common">Potato cyst nematode worm</name>
    <name type="synonym">Heterodera pallida</name>
    <dbReference type="NCBI Taxonomy" id="36090"/>
    <lineage>
        <taxon>Eukaryota</taxon>
        <taxon>Metazoa</taxon>
        <taxon>Ecdysozoa</taxon>
        <taxon>Nematoda</taxon>
        <taxon>Chromadorea</taxon>
        <taxon>Rhabditida</taxon>
        <taxon>Tylenchina</taxon>
        <taxon>Tylenchomorpha</taxon>
        <taxon>Tylenchoidea</taxon>
        <taxon>Heteroderidae</taxon>
        <taxon>Heteroderinae</taxon>
        <taxon>Globodera</taxon>
    </lineage>
</organism>
<dbReference type="GO" id="GO:0043256">
    <property type="term" value="C:laminin complex"/>
    <property type="evidence" value="ECO:0007669"/>
    <property type="project" value="TreeGrafter"/>
</dbReference>
<keyword evidence="4" id="KW-1185">Reference proteome</keyword>
<dbReference type="GO" id="GO:0009888">
    <property type="term" value="P:tissue development"/>
    <property type="evidence" value="ECO:0007669"/>
    <property type="project" value="TreeGrafter"/>
</dbReference>
<feature type="domain" description="Laminin N-terminal" evidence="3">
    <location>
        <begin position="1"/>
        <end position="107"/>
    </location>
</feature>
<dbReference type="PANTHER" id="PTHR10574:SF375">
    <property type="entry name" value="LAMININ SUBUNIT BETA-1"/>
    <property type="match status" value="1"/>
</dbReference>